<protein>
    <submittedName>
        <fullName evidence="1">Uncharacterized protein</fullName>
    </submittedName>
</protein>
<evidence type="ECO:0000313" key="2">
    <source>
        <dbReference type="Proteomes" id="UP000762676"/>
    </source>
</evidence>
<sequence length="110" mass="12605">MTLLGHTHKSITNLRRELKRYALSCDFKSLCDATTEASDTLLYGDDIKQNLKDAKEQRRLTASLQVQQDNEYSLPLHTSGPFLGREGRGRAYLCAHPFAPRYMYTMAKQH</sequence>
<gene>
    <name evidence="1" type="ORF">ElyMa_005827000</name>
</gene>
<accession>A0AAV4FX80</accession>
<comment type="caution">
    <text evidence="1">The sequence shown here is derived from an EMBL/GenBank/DDBJ whole genome shotgun (WGS) entry which is preliminary data.</text>
</comment>
<name>A0AAV4FX80_9GAST</name>
<proteinExistence type="predicted"/>
<organism evidence="1 2">
    <name type="scientific">Elysia marginata</name>
    <dbReference type="NCBI Taxonomy" id="1093978"/>
    <lineage>
        <taxon>Eukaryota</taxon>
        <taxon>Metazoa</taxon>
        <taxon>Spiralia</taxon>
        <taxon>Lophotrochozoa</taxon>
        <taxon>Mollusca</taxon>
        <taxon>Gastropoda</taxon>
        <taxon>Heterobranchia</taxon>
        <taxon>Euthyneura</taxon>
        <taxon>Panpulmonata</taxon>
        <taxon>Sacoglossa</taxon>
        <taxon>Placobranchoidea</taxon>
        <taxon>Plakobranchidae</taxon>
        <taxon>Elysia</taxon>
    </lineage>
</organism>
<keyword evidence="2" id="KW-1185">Reference proteome</keyword>
<dbReference type="EMBL" id="BMAT01011696">
    <property type="protein sequence ID" value="GFR77521.1"/>
    <property type="molecule type" value="Genomic_DNA"/>
</dbReference>
<dbReference type="AlphaFoldDB" id="A0AAV4FX80"/>
<reference evidence="1 2" key="1">
    <citation type="journal article" date="2021" name="Elife">
        <title>Chloroplast acquisition without the gene transfer in kleptoplastic sea slugs, Plakobranchus ocellatus.</title>
        <authorList>
            <person name="Maeda T."/>
            <person name="Takahashi S."/>
            <person name="Yoshida T."/>
            <person name="Shimamura S."/>
            <person name="Takaki Y."/>
            <person name="Nagai Y."/>
            <person name="Toyoda A."/>
            <person name="Suzuki Y."/>
            <person name="Arimoto A."/>
            <person name="Ishii H."/>
            <person name="Satoh N."/>
            <person name="Nishiyama T."/>
            <person name="Hasebe M."/>
            <person name="Maruyama T."/>
            <person name="Minagawa J."/>
            <person name="Obokata J."/>
            <person name="Shigenobu S."/>
        </authorList>
    </citation>
    <scope>NUCLEOTIDE SEQUENCE [LARGE SCALE GENOMIC DNA]</scope>
</reference>
<evidence type="ECO:0000313" key="1">
    <source>
        <dbReference type="EMBL" id="GFR77521.1"/>
    </source>
</evidence>
<dbReference type="Proteomes" id="UP000762676">
    <property type="component" value="Unassembled WGS sequence"/>
</dbReference>